<evidence type="ECO:0000256" key="1">
    <source>
        <dbReference type="ARBA" id="ARBA00022448"/>
    </source>
</evidence>
<evidence type="ECO:0000256" key="3">
    <source>
        <dbReference type="ARBA" id="ARBA00022840"/>
    </source>
</evidence>
<keyword evidence="3 5" id="KW-0067">ATP-binding</keyword>
<dbReference type="RefSeq" id="WP_162370015.1">
    <property type="nucleotide sequence ID" value="NZ_JAAEEH010000012.1"/>
</dbReference>
<evidence type="ECO:0000259" key="4">
    <source>
        <dbReference type="PROSITE" id="PS50893"/>
    </source>
</evidence>
<dbReference type="PANTHER" id="PTHR42788">
    <property type="entry name" value="TAURINE IMPORT ATP-BINDING PROTEIN-RELATED"/>
    <property type="match status" value="1"/>
</dbReference>
<dbReference type="InterPro" id="IPR003593">
    <property type="entry name" value="AAA+_ATPase"/>
</dbReference>
<keyword evidence="2" id="KW-0547">Nucleotide-binding</keyword>
<feature type="domain" description="ABC transporter" evidence="4">
    <location>
        <begin position="2"/>
        <end position="215"/>
    </location>
</feature>
<keyword evidence="6" id="KW-1185">Reference proteome</keyword>
<dbReference type="AlphaFoldDB" id="A0A7X5KNZ9"/>
<dbReference type="SUPFAM" id="SSF52540">
    <property type="entry name" value="P-loop containing nucleoside triphosphate hydrolases"/>
    <property type="match status" value="1"/>
</dbReference>
<organism evidence="5 6">
    <name type="scientific">Anaerotalea alkaliphila</name>
    <dbReference type="NCBI Taxonomy" id="2662126"/>
    <lineage>
        <taxon>Bacteria</taxon>
        <taxon>Bacillati</taxon>
        <taxon>Bacillota</taxon>
        <taxon>Clostridia</taxon>
        <taxon>Eubacteriales</taxon>
        <taxon>Anaerotalea</taxon>
    </lineage>
</organism>
<dbReference type="Pfam" id="PF00005">
    <property type="entry name" value="ABC_tran"/>
    <property type="match status" value="1"/>
</dbReference>
<dbReference type="InterPro" id="IPR003439">
    <property type="entry name" value="ABC_transporter-like_ATP-bd"/>
</dbReference>
<dbReference type="Proteomes" id="UP000461585">
    <property type="component" value="Unassembled WGS sequence"/>
</dbReference>
<accession>A0A7X5KNZ9</accession>
<dbReference type="InterPro" id="IPR027417">
    <property type="entry name" value="P-loop_NTPase"/>
</dbReference>
<dbReference type="SMART" id="SM00382">
    <property type="entry name" value="AAA"/>
    <property type="match status" value="1"/>
</dbReference>
<dbReference type="PROSITE" id="PS00211">
    <property type="entry name" value="ABC_TRANSPORTER_1"/>
    <property type="match status" value="1"/>
</dbReference>
<keyword evidence="1" id="KW-0813">Transport</keyword>
<dbReference type="GO" id="GO:0005524">
    <property type="term" value="F:ATP binding"/>
    <property type="evidence" value="ECO:0007669"/>
    <property type="project" value="UniProtKB-KW"/>
</dbReference>
<evidence type="ECO:0000313" key="6">
    <source>
        <dbReference type="Proteomes" id="UP000461585"/>
    </source>
</evidence>
<dbReference type="EMBL" id="JAAEEH010000012">
    <property type="protein sequence ID" value="NDL67292.1"/>
    <property type="molecule type" value="Genomic_DNA"/>
</dbReference>
<dbReference type="InterPro" id="IPR017871">
    <property type="entry name" value="ABC_transporter-like_CS"/>
</dbReference>
<dbReference type="InterPro" id="IPR050166">
    <property type="entry name" value="ABC_transporter_ATP-bind"/>
</dbReference>
<dbReference type="PROSITE" id="PS50893">
    <property type="entry name" value="ABC_TRANSPORTER_2"/>
    <property type="match status" value="1"/>
</dbReference>
<reference evidence="5 6" key="1">
    <citation type="submission" date="2020-01" db="EMBL/GenBank/DDBJ databases">
        <title>Anaeroalcalibacter tamaniensis gen. nov., sp. nov., moderately halophilic strictly anaerobic fermenter bacterium from mud volcano of Taman peninsula.</title>
        <authorList>
            <person name="Frolova A."/>
            <person name="Merkel A.Y."/>
            <person name="Slobodkin A.I."/>
        </authorList>
    </citation>
    <scope>NUCLEOTIDE SEQUENCE [LARGE SCALE GENOMIC DNA]</scope>
    <source>
        <strain evidence="5 6">F-3ap</strain>
    </source>
</reference>
<sequence length="220" mass="24721">MIRVEHLWKRFGELSLYEDFSLDIPEGRVLAILGPSGCGKTTLLNMICGLEAPDRGRVTGVEGKGFSYVFQETRLLPWATVLENMTFVLKGPFGKEKARERAMETLEMVRLEEFAGYKPSQLSGGMRQRLSLARAFAYPAEILVMDEPFKGQDRGLKEELLGHFKNLLARDPRTVLFVTHDPEEADLVADARILLEGRPVRMMQGDGSSASSTQRNDELE</sequence>
<evidence type="ECO:0000313" key="5">
    <source>
        <dbReference type="EMBL" id="NDL67292.1"/>
    </source>
</evidence>
<comment type="caution">
    <text evidence="5">The sequence shown here is derived from an EMBL/GenBank/DDBJ whole genome shotgun (WGS) entry which is preliminary data.</text>
</comment>
<name>A0A7X5KNZ9_9FIRM</name>
<proteinExistence type="predicted"/>
<dbReference type="PANTHER" id="PTHR42788:SF13">
    <property type="entry name" value="ALIPHATIC SULFONATES IMPORT ATP-BINDING PROTEIN SSUB"/>
    <property type="match status" value="1"/>
</dbReference>
<evidence type="ECO:0000256" key="2">
    <source>
        <dbReference type="ARBA" id="ARBA00022741"/>
    </source>
</evidence>
<protein>
    <submittedName>
        <fullName evidence="5">ATP-binding cassette domain-containing protein</fullName>
    </submittedName>
</protein>
<dbReference type="Gene3D" id="3.40.50.300">
    <property type="entry name" value="P-loop containing nucleotide triphosphate hydrolases"/>
    <property type="match status" value="1"/>
</dbReference>
<dbReference type="GO" id="GO:0016887">
    <property type="term" value="F:ATP hydrolysis activity"/>
    <property type="evidence" value="ECO:0007669"/>
    <property type="project" value="InterPro"/>
</dbReference>
<gene>
    <name evidence="5" type="ORF">GXN74_06015</name>
</gene>